<dbReference type="GO" id="GO:0003676">
    <property type="term" value="F:nucleic acid binding"/>
    <property type="evidence" value="ECO:0007669"/>
    <property type="project" value="InterPro"/>
</dbReference>
<accession>A0A026W2P5</accession>
<dbReference type="Proteomes" id="UP000053097">
    <property type="component" value="Unassembled WGS sequence"/>
</dbReference>
<dbReference type="InterPro" id="IPR036397">
    <property type="entry name" value="RNaseH_sf"/>
</dbReference>
<reference evidence="1 2" key="1">
    <citation type="journal article" date="2014" name="Curr. Biol.">
        <title>The genome of the clonal raider ant Cerapachys biroi.</title>
        <authorList>
            <person name="Oxley P.R."/>
            <person name="Ji L."/>
            <person name="Fetter-Pruneda I."/>
            <person name="McKenzie S.K."/>
            <person name="Li C."/>
            <person name="Hu H."/>
            <person name="Zhang G."/>
            <person name="Kronauer D.J."/>
        </authorList>
    </citation>
    <scope>NUCLEOTIDE SEQUENCE [LARGE SCALE GENOMIC DNA]</scope>
</reference>
<protein>
    <submittedName>
        <fullName evidence="1">Uncharacterized protein</fullName>
    </submittedName>
</protein>
<dbReference type="EMBL" id="KK107523">
    <property type="protein sequence ID" value="EZA49304.1"/>
    <property type="molecule type" value="Genomic_DNA"/>
</dbReference>
<dbReference type="AlphaFoldDB" id="A0A026W2P5"/>
<dbReference type="PANTHER" id="PTHR47326">
    <property type="entry name" value="TRANSPOSABLE ELEMENT TC3 TRANSPOSASE-LIKE PROTEIN"/>
    <property type="match status" value="1"/>
</dbReference>
<keyword evidence="2" id="KW-1185">Reference proteome</keyword>
<proteinExistence type="predicted"/>
<organism evidence="1 2">
    <name type="scientific">Ooceraea biroi</name>
    <name type="common">Clonal raider ant</name>
    <name type="synonym">Cerapachys biroi</name>
    <dbReference type="NCBI Taxonomy" id="2015173"/>
    <lineage>
        <taxon>Eukaryota</taxon>
        <taxon>Metazoa</taxon>
        <taxon>Ecdysozoa</taxon>
        <taxon>Arthropoda</taxon>
        <taxon>Hexapoda</taxon>
        <taxon>Insecta</taxon>
        <taxon>Pterygota</taxon>
        <taxon>Neoptera</taxon>
        <taxon>Endopterygota</taxon>
        <taxon>Hymenoptera</taxon>
        <taxon>Apocrita</taxon>
        <taxon>Aculeata</taxon>
        <taxon>Formicoidea</taxon>
        <taxon>Formicidae</taxon>
        <taxon>Dorylinae</taxon>
        <taxon>Ooceraea</taxon>
    </lineage>
</organism>
<evidence type="ECO:0000313" key="1">
    <source>
        <dbReference type="EMBL" id="EZA49304.1"/>
    </source>
</evidence>
<dbReference type="Gene3D" id="3.30.420.10">
    <property type="entry name" value="Ribonuclease H-like superfamily/Ribonuclease H"/>
    <property type="match status" value="1"/>
</dbReference>
<name>A0A026W2P5_OOCBI</name>
<sequence>MADMHFMYGRANGSTLIARKWNFSQWLLVKCASNPNFVSRNLFTDEASFTRNGITNFQNDYVWAEENPHALIQTNHQHHFSLNVWMGIIGDHLIGPVILPNRLSGAAYLNFLVNILPQYLDDMPLAERLIIDVVHA</sequence>
<dbReference type="PANTHER" id="PTHR47326:SF1">
    <property type="entry name" value="HTH PSQ-TYPE DOMAIN-CONTAINING PROTEIN"/>
    <property type="match status" value="1"/>
</dbReference>
<gene>
    <name evidence="1" type="ORF">X777_12390</name>
</gene>
<dbReference type="STRING" id="2015173.A0A026W2P5"/>
<dbReference type="OMA" id="LIARKWN"/>
<evidence type="ECO:0000313" key="2">
    <source>
        <dbReference type="Proteomes" id="UP000053097"/>
    </source>
</evidence>